<sequence length="337" mass="39091">MKGIYICLFFCIFQLKTFGQQAADTEFNHTIAQWFSAWTLVYKDIYKINKLQPVEFVFFDEKYIYSTSSVSISDGEAIKGPDLLNLKLHWKKALHHDSLTLPDKTKVAVGIMSFASEIPNTKHHSFFVMPLPGFWKKAGVESKELGLNNLITGVFIHEFSHSQQMQNFGMKISLFEKQVNFGIGISDDIIQNIFSKQDTYMNLYNIEVNSFYSSIADNRFNIEKVLKGLDLMDQRQEKYFKNEYKSLAEMDDLFLTMEGLGQYSMYLWLIDPKGGNIDKNVALEGVRRNKKWWSQDEGFALFLILEKLKSPKIWAKEMFGSKTVTVSQLIRLYLNKN</sequence>
<proteinExistence type="predicted"/>
<accession>A0A1B8ZNE6</accession>
<feature type="signal peptide" evidence="1">
    <location>
        <begin position="1"/>
        <end position="22"/>
    </location>
</feature>
<evidence type="ECO:0000313" key="3">
    <source>
        <dbReference type="Proteomes" id="UP000093432"/>
    </source>
</evidence>
<protein>
    <recommendedName>
        <fullName evidence="4">DUF2268 domain-containing protein</fullName>
    </recommendedName>
</protein>
<evidence type="ECO:0000256" key="1">
    <source>
        <dbReference type="SAM" id="SignalP"/>
    </source>
</evidence>
<dbReference type="STRING" id="651561.BBI00_01470"/>
<evidence type="ECO:0008006" key="4">
    <source>
        <dbReference type="Google" id="ProtNLM"/>
    </source>
</evidence>
<evidence type="ECO:0000313" key="2">
    <source>
        <dbReference type="EMBL" id="OCA73087.1"/>
    </source>
</evidence>
<dbReference type="EMBL" id="MAYG01000001">
    <property type="protein sequence ID" value="OCA73087.1"/>
    <property type="molecule type" value="Genomic_DNA"/>
</dbReference>
<gene>
    <name evidence="2" type="ORF">BBI00_01470</name>
</gene>
<dbReference type="RefSeq" id="WP_065397099.1">
    <property type="nucleotide sequence ID" value="NZ_MAYG01000001.1"/>
</dbReference>
<comment type="caution">
    <text evidence="2">The sequence shown here is derived from an EMBL/GenBank/DDBJ whole genome shotgun (WGS) entry which is preliminary data.</text>
</comment>
<reference evidence="3" key="1">
    <citation type="submission" date="2016-07" db="EMBL/GenBank/DDBJ databases">
        <authorList>
            <person name="Florea S."/>
            <person name="Webb J.S."/>
            <person name="Jaromczyk J."/>
            <person name="Schardl C.L."/>
        </authorList>
    </citation>
    <scope>NUCLEOTIDE SEQUENCE [LARGE SCALE GENOMIC DNA]</scope>
    <source>
        <strain evidence="3">CC-VM-7</strain>
    </source>
</reference>
<organism evidence="2 3">
    <name type="scientific">Chryseobacterium arthrosphaerae</name>
    <dbReference type="NCBI Taxonomy" id="651561"/>
    <lineage>
        <taxon>Bacteria</taxon>
        <taxon>Pseudomonadati</taxon>
        <taxon>Bacteroidota</taxon>
        <taxon>Flavobacteriia</taxon>
        <taxon>Flavobacteriales</taxon>
        <taxon>Weeksellaceae</taxon>
        <taxon>Chryseobacterium group</taxon>
        <taxon>Chryseobacterium</taxon>
    </lineage>
</organism>
<dbReference type="AlphaFoldDB" id="A0A1B8ZNE6"/>
<dbReference type="OrthoDB" id="647355at2"/>
<dbReference type="Proteomes" id="UP000093432">
    <property type="component" value="Unassembled WGS sequence"/>
</dbReference>
<keyword evidence="1" id="KW-0732">Signal</keyword>
<feature type="chain" id="PRO_5008620852" description="DUF2268 domain-containing protein" evidence="1">
    <location>
        <begin position="23"/>
        <end position="337"/>
    </location>
</feature>
<name>A0A1B8ZNE6_9FLAO</name>